<organism evidence="3 4">
    <name type="scientific">Pseudoscardovia radai</name>
    <dbReference type="NCBI Taxonomy" id="987066"/>
    <lineage>
        <taxon>Bacteria</taxon>
        <taxon>Bacillati</taxon>
        <taxon>Actinomycetota</taxon>
        <taxon>Actinomycetes</taxon>
        <taxon>Bifidobacteriales</taxon>
        <taxon>Bifidobacteriaceae</taxon>
        <taxon>Pseudoscardovia</taxon>
    </lineage>
</organism>
<proteinExistence type="predicted"/>
<name>A0A261F2G7_9BIFI</name>
<reference evidence="3 4" key="1">
    <citation type="journal article" date="2017" name="BMC Genomics">
        <title>Comparative genomic and phylogenomic analyses of the Bifidobacteriaceae family.</title>
        <authorList>
            <person name="Lugli G.A."/>
            <person name="Milani C."/>
            <person name="Turroni F."/>
            <person name="Duranti S."/>
            <person name="Mancabelli L."/>
            <person name="Mangifesta M."/>
            <person name="Ferrario C."/>
            <person name="Modesto M."/>
            <person name="Mattarelli P."/>
            <person name="Jiri K."/>
            <person name="van Sinderen D."/>
            <person name="Ventura M."/>
        </authorList>
    </citation>
    <scope>NUCLEOTIDE SEQUENCE [LARGE SCALE GENOMIC DNA]</scope>
    <source>
        <strain evidence="3 4">DSM 24742</strain>
    </source>
</reference>
<keyword evidence="2" id="KW-1133">Transmembrane helix</keyword>
<comment type="caution">
    <text evidence="3">The sequence shown here is derived from an EMBL/GenBank/DDBJ whole genome shotgun (WGS) entry which is preliminary data.</text>
</comment>
<keyword evidence="2" id="KW-0812">Transmembrane</keyword>
<keyword evidence="2" id="KW-0472">Membrane</keyword>
<dbReference type="Proteomes" id="UP000216725">
    <property type="component" value="Unassembled WGS sequence"/>
</dbReference>
<feature type="region of interest" description="Disordered" evidence="1">
    <location>
        <begin position="1"/>
        <end position="46"/>
    </location>
</feature>
<evidence type="ECO:0000256" key="2">
    <source>
        <dbReference type="SAM" id="Phobius"/>
    </source>
</evidence>
<keyword evidence="4" id="KW-1185">Reference proteome</keyword>
<evidence type="ECO:0008006" key="5">
    <source>
        <dbReference type="Google" id="ProtNLM"/>
    </source>
</evidence>
<sequence length="178" mass="19548">MTEFKNTSDHGYPDDGQAARGTDARGAASSDGAAQSPADDDAAWESFLADHADDLGALDGSRAARRFEREAQKQDRLRHERYKEEARREYEEMSRPDTGDGPRDFRTSALDDHPDDHFTPPDPKIDTDSYTVAYVALLVLGVAITLVALLVPAVPHALWTVGGLLMLLGVVALVMRRR</sequence>
<dbReference type="RefSeq" id="WP_094659935.1">
    <property type="nucleotide sequence ID" value="NZ_MWWR01000002.1"/>
</dbReference>
<accession>A0A261F2G7</accession>
<feature type="region of interest" description="Disordered" evidence="1">
    <location>
        <begin position="66"/>
        <end position="123"/>
    </location>
</feature>
<feature type="transmembrane region" description="Helical" evidence="2">
    <location>
        <begin position="157"/>
        <end position="175"/>
    </location>
</feature>
<dbReference type="AlphaFoldDB" id="A0A261F2G7"/>
<gene>
    <name evidence="3" type="ORF">PSRA_0124</name>
</gene>
<evidence type="ECO:0000256" key="1">
    <source>
        <dbReference type="SAM" id="MobiDB-lite"/>
    </source>
</evidence>
<feature type="compositionally biased region" description="Basic and acidic residues" evidence="1">
    <location>
        <begin position="1"/>
        <end position="13"/>
    </location>
</feature>
<feature type="compositionally biased region" description="Low complexity" evidence="1">
    <location>
        <begin position="24"/>
        <end position="37"/>
    </location>
</feature>
<protein>
    <recommendedName>
        <fullName evidence="5">Membrane associated protein</fullName>
    </recommendedName>
</protein>
<feature type="transmembrane region" description="Helical" evidence="2">
    <location>
        <begin position="132"/>
        <end position="151"/>
    </location>
</feature>
<dbReference type="EMBL" id="MWWR01000002">
    <property type="protein sequence ID" value="OZG53317.1"/>
    <property type="molecule type" value="Genomic_DNA"/>
</dbReference>
<evidence type="ECO:0000313" key="4">
    <source>
        <dbReference type="Proteomes" id="UP000216725"/>
    </source>
</evidence>
<evidence type="ECO:0000313" key="3">
    <source>
        <dbReference type="EMBL" id="OZG53317.1"/>
    </source>
</evidence>